<evidence type="ECO:0000313" key="2">
    <source>
        <dbReference type="EMBL" id="MCB4825526.1"/>
    </source>
</evidence>
<organism evidence="2 3">
    <name type="scientific">Roseicella aerolata</name>
    <dbReference type="NCBI Taxonomy" id="2883479"/>
    <lineage>
        <taxon>Bacteria</taxon>
        <taxon>Pseudomonadati</taxon>
        <taxon>Pseudomonadota</taxon>
        <taxon>Alphaproteobacteria</taxon>
        <taxon>Acetobacterales</taxon>
        <taxon>Roseomonadaceae</taxon>
        <taxon>Roseicella</taxon>
    </lineage>
</organism>
<evidence type="ECO:0000313" key="3">
    <source>
        <dbReference type="Proteomes" id="UP001139311"/>
    </source>
</evidence>
<keyword evidence="1" id="KW-0812">Transmembrane</keyword>
<protein>
    <submittedName>
        <fullName evidence="2">Uncharacterized protein</fullName>
    </submittedName>
</protein>
<reference evidence="2" key="1">
    <citation type="submission" date="2021-10" db="EMBL/GenBank/DDBJ databases">
        <title>Roseicella aerolatum sp. nov., isolated from aerosols of e-waste dismantling site.</title>
        <authorList>
            <person name="Qin T."/>
        </authorList>
    </citation>
    <scope>NUCLEOTIDE SEQUENCE</scope>
    <source>
        <strain evidence="2">GB24</strain>
    </source>
</reference>
<evidence type="ECO:0000256" key="1">
    <source>
        <dbReference type="SAM" id="Phobius"/>
    </source>
</evidence>
<sequence>MGNDWLRGVWNALWASDIKWTDVAIVLFTFGQVWIGVRQSRIARRQTEISNEQTRIQEETRDIALSALNRPYLIVDFTIHNMQEWYDGEALLKFEFRFSNYGASPAIVRYVSAYAFFSSGNRSVHARDNWPARFFPRPEELDALLYYEPYSKIFPEKRPDLNLKTKTFGFAHDNPTVVLRPGEAGPAFEQIVHHVGMHPRDEWFVRGSGALADAAPWLIGSVDYEAVSGQKHCTRFCFRGRSDGAADEVYAAPYNERS</sequence>
<keyword evidence="3" id="KW-1185">Reference proteome</keyword>
<gene>
    <name evidence="2" type="ORF">LHA35_27870</name>
</gene>
<name>A0A9X1IJX5_9PROT</name>
<keyword evidence="1" id="KW-1133">Transmembrane helix</keyword>
<proteinExistence type="predicted"/>
<dbReference type="Proteomes" id="UP001139311">
    <property type="component" value="Unassembled WGS sequence"/>
</dbReference>
<keyword evidence="1" id="KW-0472">Membrane</keyword>
<comment type="caution">
    <text evidence="2">The sequence shown here is derived from an EMBL/GenBank/DDBJ whole genome shotgun (WGS) entry which is preliminary data.</text>
</comment>
<feature type="transmembrane region" description="Helical" evidence="1">
    <location>
        <begin position="20"/>
        <end position="37"/>
    </location>
</feature>
<dbReference type="EMBL" id="JAJAQI010000114">
    <property type="protein sequence ID" value="MCB4825526.1"/>
    <property type="molecule type" value="Genomic_DNA"/>
</dbReference>
<accession>A0A9X1IJX5</accession>
<dbReference type="AlphaFoldDB" id="A0A9X1IJX5"/>
<dbReference type="RefSeq" id="WP_226614541.1">
    <property type="nucleotide sequence ID" value="NZ_JAJAQI010000114.1"/>
</dbReference>